<evidence type="ECO:0000313" key="1">
    <source>
        <dbReference type="EMBL" id="CCI87374.1"/>
    </source>
</evidence>
<accession>I7KPJ3</accession>
<protein>
    <submittedName>
        <fullName evidence="1">Uncharacterized protein</fullName>
    </submittedName>
</protein>
<comment type="caution">
    <text evidence="1">The sequence shown here is derived from an EMBL/GenBank/DDBJ whole genome shotgun (WGS) entry which is preliminary data.</text>
</comment>
<dbReference type="Proteomes" id="UP000009326">
    <property type="component" value="Unassembled WGS sequence"/>
</dbReference>
<dbReference type="EMBL" id="CAKC01000062">
    <property type="protein sequence ID" value="CCI87374.1"/>
    <property type="molecule type" value="Genomic_DNA"/>
</dbReference>
<dbReference type="STRING" id="1423751.FC38_GL000204"/>
<reference evidence="1 2" key="1">
    <citation type="submission" date="2012-06" db="EMBL/GenBank/DDBJ databases">
        <title>Draft genome sequence of Lactobacillus gigeriorum CRBIP 24.85T, isolated from chicken crop.</title>
        <authorList>
            <person name="Cousin S."/>
            <person name="Ma L."/>
            <person name="Creno S."/>
            <person name="Clermont D."/>
            <person name="Loux V."/>
            <person name="Bizet C."/>
            <person name="Bouchier C."/>
        </authorList>
    </citation>
    <scope>NUCLEOTIDE SEQUENCE [LARGE SCALE GENOMIC DNA]</scope>
    <source>
        <strain evidence="2">CRBIP 24.85T</strain>
    </source>
</reference>
<dbReference type="AlphaFoldDB" id="I7KPJ3"/>
<dbReference type="OrthoDB" id="2281862at2"/>
<name>I7KPJ3_9LACO</name>
<organism evidence="1 2">
    <name type="scientific">Lactobacillus gigeriorum DSM 23908 = CRBIP 24.85</name>
    <dbReference type="NCBI Taxonomy" id="1423751"/>
    <lineage>
        <taxon>Bacteria</taxon>
        <taxon>Bacillati</taxon>
        <taxon>Bacillota</taxon>
        <taxon>Bacilli</taxon>
        <taxon>Lactobacillales</taxon>
        <taxon>Lactobacillaceae</taxon>
        <taxon>Lactobacillus</taxon>
    </lineage>
</organism>
<evidence type="ECO:0000313" key="2">
    <source>
        <dbReference type="Proteomes" id="UP000009326"/>
    </source>
</evidence>
<gene>
    <name evidence="1" type="ORF">BN52_04225</name>
</gene>
<proteinExistence type="predicted"/>
<dbReference type="RefSeq" id="WP_008473580.1">
    <property type="nucleotide sequence ID" value="NZ_AYZO01000001.1"/>
</dbReference>
<sequence length="508" mass="60027">MSYSLPESREPYFKIMEFLADFYDERLDYRELYRNEIEEKFQSWGAAIIPENILKQRFGQYLWLAGSFKYTTSENSIDFTEMISVIYTRWYMLKNGPTPAKIQIFNNRQWFIEGLKYLLAILEDWPITKNVTSNSPVNVPYPLIGKIVKLEIYNFAPYYGLTHFDHEDAQYLRLSKRETCFFIASIFGNHKMRIEQPEIDEQNLTKIFSGLRYYLEKPLNSMTVQNNITQVKNYVIRITDDHENVFELSRDQLHWFEWGSIESDISGLIRKNLPINDMYLLDDNTHYFKRLVLDYRQNDSEDKESLEIDNETGLLSYIRIENNDDYDEPIKVAYRIQNQDLIKTSFEDFWLAHPKDRRVVDETEDKKYHLLVEYKNFPTLDYAGIFDRIGLPANFSNLVENLSKIMSTCTFGQIIDPKIYGRGRKDDTEFIVCEVTFQKGGTRYSYLTSDETIKIGDKVFVPVGYNGQQKIVKVVGIRYLNEADLPLPLDKLKWITKRGLDPDEEIIL</sequence>